<sequence>MEREEIVPGWVETVGRLLCAIRVSLFLFIEFSSPAMGGAQWQLGYMYIWIVDLPVTVLYWWLPTPIGEAIIGPMWWYLIPRLLWWVCHKVKEKIKSNKGS</sequence>
<keyword evidence="1" id="KW-0472">Membrane</keyword>
<evidence type="ECO:0000256" key="1">
    <source>
        <dbReference type="SAM" id="Phobius"/>
    </source>
</evidence>
<gene>
    <name evidence="2" type="ORF">DENOEST_2581</name>
</gene>
<dbReference type="KEGG" id="doe:DENOEST_2581"/>
<feature type="transmembrane region" description="Helical" evidence="1">
    <location>
        <begin position="13"/>
        <end position="31"/>
    </location>
</feature>
<name>A0A6S6Y3D4_9PROT</name>
<dbReference type="Proteomes" id="UP000515733">
    <property type="component" value="Chromosome"/>
</dbReference>
<accession>A0A6S6Y3D4</accession>
<proteinExistence type="predicted"/>
<protein>
    <submittedName>
        <fullName evidence="2">Uncharacterized protein</fullName>
    </submittedName>
</protein>
<keyword evidence="3" id="KW-1185">Reference proteome</keyword>
<evidence type="ECO:0000313" key="3">
    <source>
        <dbReference type="Proteomes" id="UP000515733"/>
    </source>
</evidence>
<keyword evidence="1" id="KW-0812">Transmembrane</keyword>
<evidence type="ECO:0000313" key="2">
    <source>
        <dbReference type="EMBL" id="CAB1369746.1"/>
    </source>
</evidence>
<organism evidence="2 3">
    <name type="scientific">Denitratisoma oestradiolicum</name>
    <dbReference type="NCBI Taxonomy" id="311182"/>
    <lineage>
        <taxon>Bacteria</taxon>
        <taxon>Pseudomonadati</taxon>
        <taxon>Pseudomonadota</taxon>
        <taxon>Betaproteobacteria</taxon>
        <taxon>Nitrosomonadales</taxon>
        <taxon>Sterolibacteriaceae</taxon>
        <taxon>Denitratisoma</taxon>
    </lineage>
</organism>
<keyword evidence="1" id="KW-1133">Transmembrane helix</keyword>
<reference evidence="2 3" key="1">
    <citation type="submission" date="2020-03" db="EMBL/GenBank/DDBJ databases">
        <authorList>
            <consortium name="Genoscope - CEA"/>
            <person name="William W."/>
        </authorList>
    </citation>
    <scope>NUCLEOTIDE SEQUENCE [LARGE SCALE GENOMIC DNA]</scope>
    <source>
        <strain evidence="3">DSM 16959</strain>
    </source>
</reference>
<dbReference type="AlphaFoldDB" id="A0A6S6Y3D4"/>
<dbReference type="EMBL" id="LR778301">
    <property type="protein sequence ID" value="CAB1369746.1"/>
    <property type="molecule type" value="Genomic_DNA"/>
</dbReference>
<dbReference type="RefSeq" id="WP_145771108.1">
    <property type="nucleotide sequence ID" value="NZ_LR778301.1"/>
</dbReference>